<feature type="domain" description="Teneurin NHL" evidence="4">
    <location>
        <begin position="220"/>
        <end position="309"/>
    </location>
</feature>
<dbReference type="Pfam" id="PF25021">
    <property type="entry name" value="TEN_NHL"/>
    <property type="match status" value="1"/>
</dbReference>
<dbReference type="PANTHER" id="PTHR46388:SF2">
    <property type="entry name" value="NHL REPEAT-CONTAINING PROTEIN 2"/>
    <property type="match status" value="1"/>
</dbReference>
<dbReference type="eggNOG" id="COG3386">
    <property type="taxonomic scope" value="Bacteria"/>
</dbReference>
<feature type="repeat" description="NHL" evidence="2">
    <location>
        <begin position="163"/>
        <end position="193"/>
    </location>
</feature>
<evidence type="ECO:0000259" key="4">
    <source>
        <dbReference type="Pfam" id="PF25021"/>
    </source>
</evidence>
<dbReference type="InParanoid" id="Q02BN7"/>
<keyword evidence="1" id="KW-0677">Repeat</keyword>
<feature type="repeat" description="NHL" evidence="2">
    <location>
        <begin position="49"/>
        <end position="81"/>
    </location>
</feature>
<dbReference type="PANTHER" id="PTHR46388">
    <property type="entry name" value="NHL REPEAT-CONTAINING PROTEIN 2"/>
    <property type="match status" value="1"/>
</dbReference>
<evidence type="ECO:0000256" key="2">
    <source>
        <dbReference type="PROSITE-ProRule" id="PRU00504"/>
    </source>
</evidence>
<dbReference type="EMBL" id="CP000473">
    <property type="protein sequence ID" value="ABJ81529.1"/>
    <property type="molecule type" value="Genomic_DNA"/>
</dbReference>
<keyword evidence="3" id="KW-0732">Signal</keyword>
<proteinExistence type="predicted"/>
<accession>Q02BN7</accession>
<dbReference type="PROSITE" id="PS51125">
    <property type="entry name" value="NHL"/>
    <property type="match status" value="3"/>
</dbReference>
<organism evidence="5">
    <name type="scientific">Solibacter usitatus (strain Ellin6076)</name>
    <dbReference type="NCBI Taxonomy" id="234267"/>
    <lineage>
        <taxon>Bacteria</taxon>
        <taxon>Pseudomonadati</taxon>
        <taxon>Acidobacteriota</taxon>
        <taxon>Terriglobia</taxon>
        <taxon>Bryobacterales</taxon>
        <taxon>Solibacteraceae</taxon>
        <taxon>Candidatus Solibacter</taxon>
    </lineage>
</organism>
<dbReference type="InterPro" id="IPR013783">
    <property type="entry name" value="Ig-like_fold"/>
</dbReference>
<dbReference type="SUPFAM" id="SSF63829">
    <property type="entry name" value="Calcium-dependent phosphotriesterase"/>
    <property type="match status" value="1"/>
</dbReference>
<dbReference type="InterPro" id="IPR017803">
    <property type="entry name" value="CHP03437_C"/>
</dbReference>
<feature type="repeat" description="NHL" evidence="2">
    <location>
        <begin position="269"/>
        <end position="300"/>
    </location>
</feature>
<dbReference type="InterPro" id="IPR011042">
    <property type="entry name" value="6-blade_b-propeller_TolB-like"/>
</dbReference>
<dbReference type="Pfam" id="PF01436">
    <property type="entry name" value="NHL"/>
    <property type="match status" value="3"/>
</dbReference>
<dbReference type="NCBIfam" id="TIGR03437">
    <property type="entry name" value="Soli_cterm"/>
    <property type="match status" value="1"/>
</dbReference>
<protein>
    <submittedName>
        <fullName evidence="5">NHL repeat containing protein</fullName>
    </submittedName>
</protein>
<dbReference type="CDD" id="cd14953">
    <property type="entry name" value="NHL_like_1"/>
    <property type="match status" value="1"/>
</dbReference>
<dbReference type="AlphaFoldDB" id="Q02BN7"/>
<evidence type="ECO:0000256" key="3">
    <source>
        <dbReference type="SAM" id="SignalP"/>
    </source>
</evidence>
<dbReference type="Gene3D" id="2.120.10.30">
    <property type="entry name" value="TolB, C-terminal domain"/>
    <property type="match status" value="4"/>
</dbReference>
<dbReference type="InterPro" id="IPR056822">
    <property type="entry name" value="TEN_NHL"/>
</dbReference>
<dbReference type="HOGENOM" id="CLU_466103_0_0_0"/>
<feature type="chain" id="PRO_5004163868" evidence="3">
    <location>
        <begin position="23"/>
        <end position="585"/>
    </location>
</feature>
<evidence type="ECO:0000313" key="5">
    <source>
        <dbReference type="EMBL" id="ABJ81529.1"/>
    </source>
</evidence>
<sequence precursor="true">MTIRGLSLEVCLCACLCASAWGQQYTITTIAGNGAAGFAGDGGDPKVAQFSSPTGLALDPKTGNLYIADSANHRIRMISGSTISTVAGNGTAGFAGDKAAATSANLNTPSGVALDSSGNFYIADSLNSVIRKVTGGTITTVAGDYTQFPGDQGDGGQANVAVLNNPTSVMVDPAGNYYIADSGNNRIRKVDTTGTINAYLGTLATGGRLRNPYALALFGNVLYIADTSNNRIAKYAPYTANNVAADLTNFAGNLTAGFAGDGNTATLSQLNKPVGIAVDSAGNVYIADSNNGRIRKVGTDGIITTIAGKGGSGYSGDGGPATSAVLSFPRGIAVAANGTVYIADTNNHVIRALVPTVPTINSGGVVNAASFTARISPGELASVFGNGFGISTVQPDVPLPTIAAGVTVSVNGKAAPILYLTPGQINFQVPWSTPTTGSVNVVVSAGSINSNTIAVPVGTAAPGVFTLPTGAAIVQNFPDYSLNDPGNPAKAGSTIIAYLTGSGPVSPAANDGVPAPSSTVTTATAVATAKIGSADAVVSFTGLTPSFVGLAQMNIVVPATLAPGVYPLVITIDGQTANSATIAVK</sequence>
<evidence type="ECO:0000256" key="1">
    <source>
        <dbReference type="ARBA" id="ARBA00022737"/>
    </source>
</evidence>
<dbReference type="Gene3D" id="2.60.40.10">
    <property type="entry name" value="Immunoglobulins"/>
    <property type="match status" value="1"/>
</dbReference>
<gene>
    <name evidence="5" type="ordered locus">Acid_0520</name>
</gene>
<dbReference type="InterPro" id="IPR001258">
    <property type="entry name" value="NHL_repeat"/>
</dbReference>
<dbReference type="KEGG" id="sus:Acid_0520"/>
<dbReference type="OrthoDB" id="128282at2"/>
<dbReference type="STRING" id="234267.Acid_0520"/>
<reference evidence="5" key="1">
    <citation type="submission" date="2006-10" db="EMBL/GenBank/DDBJ databases">
        <title>Complete sequence of Solibacter usitatus Ellin6076.</title>
        <authorList>
            <consortium name="US DOE Joint Genome Institute"/>
            <person name="Copeland A."/>
            <person name="Lucas S."/>
            <person name="Lapidus A."/>
            <person name="Barry K."/>
            <person name="Detter J.C."/>
            <person name="Glavina del Rio T."/>
            <person name="Hammon N."/>
            <person name="Israni S."/>
            <person name="Dalin E."/>
            <person name="Tice H."/>
            <person name="Pitluck S."/>
            <person name="Thompson L.S."/>
            <person name="Brettin T."/>
            <person name="Bruce D."/>
            <person name="Han C."/>
            <person name="Tapia R."/>
            <person name="Gilna P."/>
            <person name="Schmutz J."/>
            <person name="Larimer F."/>
            <person name="Land M."/>
            <person name="Hauser L."/>
            <person name="Kyrpides N."/>
            <person name="Mikhailova N."/>
            <person name="Janssen P.H."/>
            <person name="Kuske C.R."/>
            <person name="Richardson P."/>
        </authorList>
    </citation>
    <scope>NUCLEOTIDE SEQUENCE</scope>
    <source>
        <strain evidence="5">Ellin6076</strain>
    </source>
</reference>
<name>Q02BN7_SOLUE</name>
<feature type="signal peptide" evidence="3">
    <location>
        <begin position="1"/>
        <end position="22"/>
    </location>
</feature>